<feature type="domain" description="Ricin B lectin" evidence="5">
    <location>
        <begin position="1021"/>
        <end position="1153"/>
    </location>
</feature>
<keyword evidence="8" id="KW-1185">Reference proteome</keyword>
<organism evidence="7 8">
    <name type="scientific">Cyclotella cryptica</name>
    <dbReference type="NCBI Taxonomy" id="29204"/>
    <lineage>
        <taxon>Eukaryota</taxon>
        <taxon>Sar</taxon>
        <taxon>Stramenopiles</taxon>
        <taxon>Ochrophyta</taxon>
        <taxon>Bacillariophyta</taxon>
        <taxon>Coscinodiscophyceae</taxon>
        <taxon>Thalassiosirophycidae</taxon>
        <taxon>Stephanodiscales</taxon>
        <taxon>Stephanodiscaceae</taxon>
        <taxon>Cyclotella</taxon>
    </lineage>
</organism>
<accession>A0ABD3PFV2</accession>
<keyword evidence="2" id="KW-1015">Disulfide bond</keyword>
<dbReference type="SUPFAM" id="SSF50370">
    <property type="entry name" value="Ricin B-like lectins"/>
    <property type="match status" value="2"/>
</dbReference>
<comment type="caution">
    <text evidence="7">The sequence shown here is derived from an EMBL/GenBank/DDBJ whole genome shotgun (WGS) entry which is preliminary data.</text>
</comment>
<dbReference type="SMART" id="SM00458">
    <property type="entry name" value="RICIN"/>
    <property type="match status" value="2"/>
</dbReference>
<dbReference type="Pfam" id="PF00652">
    <property type="entry name" value="Ricin_B_lectin"/>
    <property type="match status" value="2"/>
</dbReference>
<evidence type="ECO:0000259" key="5">
    <source>
        <dbReference type="SMART" id="SM00458"/>
    </source>
</evidence>
<dbReference type="SUPFAM" id="SSF55486">
    <property type="entry name" value="Metalloproteases ('zincins'), catalytic domain"/>
    <property type="match status" value="1"/>
</dbReference>
<dbReference type="Pfam" id="PF05548">
    <property type="entry name" value="Peptidase_M11"/>
    <property type="match status" value="1"/>
</dbReference>
<evidence type="ECO:0000256" key="4">
    <source>
        <dbReference type="SAM" id="SignalP"/>
    </source>
</evidence>
<dbReference type="InterPro" id="IPR035992">
    <property type="entry name" value="Ricin_B-like_lectins"/>
</dbReference>
<evidence type="ECO:0008006" key="9">
    <source>
        <dbReference type="Google" id="ProtNLM"/>
    </source>
</evidence>
<dbReference type="SUPFAM" id="SSF49899">
    <property type="entry name" value="Concanavalin A-like lectins/glucanases"/>
    <property type="match status" value="2"/>
</dbReference>
<dbReference type="Proteomes" id="UP001516023">
    <property type="component" value="Unassembled WGS sequence"/>
</dbReference>
<evidence type="ECO:0000313" key="7">
    <source>
        <dbReference type="EMBL" id="KAL3786181.1"/>
    </source>
</evidence>
<dbReference type="Gene3D" id="2.60.120.200">
    <property type="match status" value="2"/>
</dbReference>
<dbReference type="InterPro" id="IPR013320">
    <property type="entry name" value="ConA-like_dom_sf"/>
</dbReference>
<feature type="compositionally biased region" description="Polar residues" evidence="3">
    <location>
        <begin position="1293"/>
        <end position="1331"/>
    </location>
</feature>
<protein>
    <recommendedName>
        <fullName evidence="9">Ricin B lectin domain-containing protein</fullName>
    </recommendedName>
</protein>
<dbReference type="InterPro" id="IPR008752">
    <property type="entry name" value="Peptidase_M11"/>
</dbReference>
<gene>
    <name evidence="7" type="ORF">HJC23_001257</name>
</gene>
<dbReference type="PANTHER" id="PTHR33683:SF46">
    <property type="entry name" value="SUSHI DOMAIN-CONTAINING PROTEIN"/>
    <property type="match status" value="1"/>
</dbReference>
<dbReference type="PROSITE" id="PS50231">
    <property type="entry name" value="RICIN_B_LECTIN"/>
    <property type="match status" value="2"/>
</dbReference>
<feature type="region of interest" description="Disordered" evidence="3">
    <location>
        <begin position="1275"/>
        <end position="1331"/>
    </location>
</feature>
<dbReference type="Pfam" id="PF13385">
    <property type="entry name" value="Laminin_G_3"/>
    <property type="match status" value="2"/>
</dbReference>
<proteinExistence type="predicted"/>
<feature type="domain" description="Ricin B lectin" evidence="5">
    <location>
        <begin position="1333"/>
        <end position="1463"/>
    </location>
</feature>
<feature type="domain" description="LamG-like jellyroll fold" evidence="6">
    <location>
        <begin position="825"/>
        <end position="972"/>
    </location>
</feature>
<evidence type="ECO:0000256" key="1">
    <source>
        <dbReference type="ARBA" id="ARBA00022729"/>
    </source>
</evidence>
<evidence type="ECO:0000256" key="3">
    <source>
        <dbReference type="SAM" id="MobiDB-lite"/>
    </source>
</evidence>
<sequence length="1466" mass="157642">MKIHKYSLNMVLFALCCFPSPSDGAGGSSGLRKVPPKTGIECEVQLAVGQTIEGDGLPQEILHCNLDEPDDQGNILYEIKGLEEDEFQRIKSKVSSGGHHRYEFPGATRSNGRPAHANLFGGSSATTQSINVPTLNNGKAQAVEKENRQGVDIGKGHRSLYKLQGVSTVLAVRVVALDSSTSHSLNDCRAHTFGGYDDAGVLDDMNMKSQINACSYGKLKFVEPENNPAYPGVVGGVVTVTLNQNVVGISHGTVLGWLRTQTPLFAGPLDAYDHVMYFMPPGVDFGGAAAFGYVPGRETWYLDSYSLATGVQLHELGHNLGLGHAGEDGAGYGDGSCYMGYGGGDVKMCYNAAKNFYLGWYAEFHHEFNPLEQPSKLYHLVGLSDYDEALASSNPSLYTIVLRIETFEEESLYLTYNRQEKVNIDVKEFQNKVTVVRANGPQQSWVEAGLGSGQRYSRSIVDGSGLSVEIVVCELVGGSPDYAVVSIHPFGNAPLCTPQSPIPSWDSYNGSLVDSLVAHYTFDSNFLDTSGNRNHAFEFGAPTFISDGAVTGQALSFDGIDDYLELPNIPELDFGLSDFTLTFWYRVSGDQSGRPAIIGNKDWRSPANSGWVVSSNYGSGSNGDDLAINLSDGITTLDGSKAIDVDFNVWHFVAVRVKRGSKMSLLRSDKGSYVLQEDMIGSLTGSLSTNLKIRIGTSHQECGASFTKMDLDDLAIWKRAISSEEVERIWMAGRKGGYNVIKAQDSPNSNRSVPRPQAMIAKYDFESDLDDSTSNNLYGALIDGGGMVYSSTNEGYHMNLNNYDFQQKSFVTLPRSSLLDFGANTSFTISLWLRTHHGKVSYFSSGGPSIISNKDWKSGRNPGWTLGVGADGRYEWNVGDGTNRCDYDGPAATMNDGKWHHVAFSLSRGADGLVTLYFDGKVVDQMPCIVNTISSAYPINIGTDGRGGAGYPAFFSGDIDKVLIFGSALEHAQLFMLYSQGRSETGTFAPSFSPTTLSPTMVPTKRPTTSPVTAPPTPAPKGPFFIRNPNTGKLLTIYGGGCVSGTKIVLWQNDQNNWQKWMLNNDNSIESVHCPGMVVGIKSSQCGNSVSIVLSEKVDCVGSFSWTVRQDGVMVNDQCDTKAIDISGGSSSNGANLILWSIHGGANQLWEFVNSTPLVPTIKPTAMPVTLNPTPKPTTAPMTMKPTSVPSAAPVTLNPTPKPTATPVTLKPTAFPVTLKPTLKPTAAPITLKPSAKPTAAPVTLKPTLKPTAAPVTLKPTAKPTAVAVTQVPTQAPFKTPTNKPVTPAPSIAPTSRPTMKLTASPTSQISSKPSTEAPTKVPTSSPATNPVTSVYIRNPSSGKILSINGGTCLPGTDIVLWKNKGNDFQKWFVKGDGSVESVHCRGMVMDIEDSSCGGKFVKIYNKTNTDSQVWDMKVDGILQSVDCNAGKALDIRRGSTANGAAIIVYSEHGDWNQRWEMVQAP</sequence>
<feature type="region of interest" description="Disordered" evidence="3">
    <location>
        <begin position="992"/>
        <end position="1023"/>
    </location>
</feature>
<dbReference type="SMART" id="SM00560">
    <property type="entry name" value="LamGL"/>
    <property type="match status" value="1"/>
</dbReference>
<dbReference type="PANTHER" id="PTHR33683">
    <property type="entry name" value="1, PUTATIVE-RELATED"/>
    <property type="match status" value="1"/>
</dbReference>
<keyword evidence="1 4" id="KW-0732">Signal</keyword>
<name>A0ABD3PFV2_9STRA</name>
<feature type="chain" id="PRO_5044766822" description="Ricin B lectin domain-containing protein" evidence="4">
    <location>
        <begin position="25"/>
        <end position="1466"/>
    </location>
</feature>
<dbReference type="CDD" id="cd00161">
    <property type="entry name" value="beta-trefoil_Ricin-like"/>
    <property type="match status" value="2"/>
</dbReference>
<dbReference type="InterPro" id="IPR006558">
    <property type="entry name" value="LamG-like"/>
</dbReference>
<dbReference type="InterPro" id="IPR000772">
    <property type="entry name" value="Ricin_B_lectin"/>
</dbReference>
<dbReference type="EMBL" id="JABMIG020000200">
    <property type="protein sequence ID" value="KAL3786181.1"/>
    <property type="molecule type" value="Genomic_DNA"/>
</dbReference>
<evidence type="ECO:0000313" key="8">
    <source>
        <dbReference type="Proteomes" id="UP001516023"/>
    </source>
</evidence>
<reference evidence="7 8" key="1">
    <citation type="journal article" date="2020" name="G3 (Bethesda)">
        <title>Improved Reference Genome for Cyclotella cryptica CCMP332, a Model for Cell Wall Morphogenesis, Salinity Adaptation, and Lipid Production in Diatoms (Bacillariophyta).</title>
        <authorList>
            <person name="Roberts W.R."/>
            <person name="Downey K.M."/>
            <person name="Ruck E.C."/>
            <person name="Traller J.C."/>
            <person name="Alverson A.J."/>
        </authorList>
    </citation>
    <scope>NUCLEOTIDE SEQUENCE [LARGE SCALE GENOMIC DNA]</scope>
    <source>
        <strain evidence="7 8">CCMP332</strain>
    </source>
</reference>
<evidence type="ECO:0000259" key="6">
    <source>
        <dbReference type="SMART" id="SM00560"/>
    </source>
</evidence>
<dbReference type="Gene3D" id="2.80.10.50">
    <property type="match status" value="2"/>
</dbReference>
<evidence type="ECO:0000256" key="2">
    <source>
        <dbReference type="ARBA" id="ARBA00023157"/>
    </source>
</evidence>
<feature type="compositionally biased region" description="Polar residues" evidence="3">
    <location>
        <begin position="992"/>
        <end position="1001"/>
    </location>
</feature>
<feature type="signal peptide" evidence="4">
    <location>
        <begin position="1"/>
        <end position="24"/>
    </location>
</feature>